<feature type="region of interest" description="Disordered" evidence="2">
    <location>
        <begin position="100"/>
        <end position="121"/>
    </location>
</feature>
<evidence type="ECO:0000256" key="2">
    <source>
        <dbReference type="SAM" id="MobiDB-lite"/>
    </source>
</evidence>
<protein>
    <submittedName>
        <fullName evidence="3">Uncharacterized protein</fullName>
    </submittedName>
</protein>
<dbReference type="Proteomes" id="UP000813462">
    <property type="component" value="Unassembled WGS sequence"/>
</dbReference>
<dbReference type="Gene3D" id="1.25.40.20">
    <property type="entry name" value="Ankyrin repeat-containing domain"/>
    <property type="match status" value="1"/>
</dbReference>
<comment type="caution">
    <text evidence="3">The sequence shown here is derived from an EMBL/GenBank/DDBJ whole genome shotgun (WGS) entry which is preliminary data.</text>
</comment>
<dbReference type="EMBL" id="JAEACU010000004">
    <property type="protein sequence ID" value="KAH7533314.1"/>
    <property type="molecule type" value="Genomic_DNA"/>
</dbReference>
<evidence type="ECO:0000256" key="1">
    <source>
        <dbReference type="PROSITE-ProRule" id="PRU00023"/>
    </source>
</evidence>
<evidence type="ECO:0000313" key="4">
    <source>
        <dbReference type="Proteomes" id="UP000813462"/>
    </source>
</evidence>
<proteinExistence type="predicted"/>
<evidence type="ECO:0000313" key="3">
    <source>
        <dbReference type="EMBL" id="KAH7533314.1"/>
    </source>
</evidence>
<dbReference type="InterPro" id="IPR002110">
    <property type="entry name" value="Ankyrin_rpt"/>
</dbReference>
<dbReference type="AlphaFoldDB" id="A0A978VJP5"/>
<gene>
    <name evidence="3" type="ORF">FEM48_Zijuj04G0117700</name>
</gene>
<dbReference type="PROSITE" id="PS50088">
    <property type="entry name" value="ANK_REPEAT"/>
    <property type="match status" value="1"/>
</dbReference>
<organism evidence="3 4">
    <name type="scientific">Ziziphus jujuba var. spinosa</name>
    <dbReference type="NCBI Taxonomy" id="714518"/>
    <lineage>
        <taxon>Eukaryota</taxon>
        <taxon>Viridiplantae</taxon>
        <taxon>Streptophyta</taxon>
        <taxon>Embryophyta</taxon>
        <taxon>Tracheophyta</taxon>
        <taxon>Spermatophyta</taxon>
        <taxon>Magnoliopsida</taxon>
        <taxon>eudicotyledons</taxon>
        <taxon>Gunneridae</taxon>
        <taxon>Pentapetalae</taxon>
        <taxon>rosids</taxon>
        <taxon>fabids</taxon>
        <taxon>Rosales</taxon>
        <taxon>Rhamnaceae</taxon>
        <taxon>Paliureae</taxon>
        <taxon>Ziziphus</taxon>
    </lineage>
</organism>
<keyword evidence="1" id="KW-0040">ANK repeat</keyword>
<dbReference type="InterPro" id="IPR036770">
    <property type="entry name" value="Ankyrin_rpt-contain_sf"/>
</dbReference>
<feature type="repeat" description="ANK" evidence="1">
    <location>
        <begin position="16"/>
        <end position="48"/>
    </location>
</feature>
<accession>A0A978VJP5</accession>
<sequence>MLFEKDPKVTHYVNKEGKSPLYMAAEAGYMELFKAMMEHQDGNNPDDIMKQKVVHVYIDGKNGGKTALNIAESFSARMPPFREQLTWQALRHVGAPRAQSTIIDMPIDPQNSKPKENTEEQMQIEIRYAEFYKDSVNT</sequence>
<reference evidence="3" key="1">
    <citation type="journal article" date="2021" name="Front. Plant Sci.">
        <title>Chromosome-Scale Genome Assembly for Chinese Sour Jujube and Insights Into Its Genome Evolution and Domestication Signature.</title>
        <authorList>
            <person name="Shen L.-Y."/>
            <person name="Luo H."/>
            <person name="Wang X.-L."/>
            <person name="Wang X.-M."/>
            <person name="Qiu X.-J."/>
            <person name="Liu H."/>
            <person name="Zhou S.-S."/>
            <person name="Jia K.-H."/>
            <person name="Nie S."/>
            <person name="Bao Y.-T."/>
            <person name="Zhang R.-G."/>
            <person name="Yun Q.-Z."/>
            <person name="Chai Y.-H."/>
            <person name="Lu J.-Y."/>
            <person name="Li Y."/>
            <person name="Zhao S.-W."/>
            <person name="Mao J.-F."/>
            <person name="Jia S.-G."/>
            <person name="Mao Y.-M."/>
        </authorList>
    </citation>
    <scope>NUCLEOTIDE SEQUENCE</scope>
    <source>
        <strain evidence="3">AT0</strain>
        <tissue evidence="3">Leaf</tissue>
    </source>
</reference>
<name>A0A978VJP5_ZIZJJ</name>